<sequence length="123" mass="12770">MILLAIARFRIVASYFTDSTSGSTSGGVDGNCYGGSGVEVMTGEGSMEGVDNVPGNGDGFIAGSCLMLDSMLHLFCFPSCAGWRSRLEDLLSLVLLSSFAGTVAIGVRDGFWAGPGRIRSCVD</sequence>
<reference evidence="1" key="2">
    <citation type="submission" date="2022-01" db="EMBL/GenBank/DDBJ databases">
        <authorList>
            <person name="Yamashiro T."/>
            <person name="Shiraishi A."/>
            <person name="Satake H."/>
            <person name="Nakayama K."/>
        </authorList>
    </citation>
    <scope>NUCLEOTIDE SEQUENCE</scope>
</reference>
<evidence type="ECO:0000313" key="1">
    <source>
        <dbReference type="EMBL" id="GJT95412.1"/>
    </source>
</evidence>
<organism evidence="1 2">
    <name type="scientific">Tanacetum coccineum</name>
    <dbReference type="NCBI Taxonomy" id="301880"/>
    <lineage>
        <taxon>Eukaryota</taxon>
        <taxon>Viridiplantae</taxon>
        <taxon>Streptophyta</taxon>
        <taxon>Embryophyta</taxon>
        <taxon>Tracheophyta</taxon>
        <taxon>Spermatophyta</taxon>
        <taxon>Magnoliopsida</taxon>
        <taxon>eudicotyledons</taxon>
        <taxon>Gunneridae</taxon>
        <taxon>Pentapetalae</taxon>
        <taxon>asterids</taxon>
        <taxon>campanulids</taxon>
        <taxon>Asterales</taxon>
        <taxon>Asteraceae</taxon>
        <taxon>Asteroideae</taxon>
        <taxon>Anthemideae</taxon>
        <taxon>Anthemidinae</taxon>
        <taxon>Tanacetum</taxon>
    </lineage>
</organism>
<dbReference type="Proteomes" id="UP001151760">
    <property type="component" value="Unassembled WGS sequence"/>
</dbReference>
<proteinExistence type="predicted"/>
<dbReference type="EMBL" id="BQNB010020385">
    <property type="protein sequence ID" value="GJT95412.1"/>
    <property type="molecule type" value="Genomic_DNA"/>
</dbReference>
<keyword evidence="2" id="KW-1185">Reference proteome</keyword>
<protein>
    <submittedName>
        <fullName evidence="1">Uncharacterized protein</fullName>
    </submittedName>
</protein>
<name>A0ABQ5I7I4_9ASTR</name>
<reference evidence="1" key="1">
    <citation type="journal article" date="2022" name="Int. J. Mol. Sci.">
        <title>Draft Genome of Tanacetum Coccineum: Genomic Comparison of Closely Related Tanacetum-Family Plants.</title>
        <authorList>
            <person name="Yamashiro T."/>
            <person name="Shiraishi A."/>
            <person name="Nakayama K."/>
            <person name="Satake H."/>
        </authorList>
    </citation>
    <scope>NUCLEOTIDE SEQUENCE</scope>
</reference>
<comment type="caution">
    <text evidence="1">The sequence shown here is derived from an EMBL/GenBank/DDBJ whole genome shotgun (WGS) entry which is preliminary data.</text>
</comment>
<accession>A0ABQ5I7I4</accession>
<evidence type="ECO:0000313" key="2">
    <source>
        <dbReference type="Proteomes" id="UP001151760"/>
    </source>
</evidence>
<gene>
    <name evidence="1" type="ORF">Tco_1090930</name>
</gene>